<dbReference type="PANTHER" id="PTHR31962">
    <property type="entry name" value="SPHINGOLIPID LONG CHAIN BASE-RESPONSIVE PROTEIN PIL1"/>
    <property type="match status" value="1"/>
</dbReference>
<dbReference type="InterPro" id="IPR028245">
    <property type="entry name" value="PIL1/LSP1"/>
</dbReference>
<name>A0A1X0R005_RHIZD</name>
<dbReference type="EMBL" id="KV921947">
    <property type="protein sequence ID" value="ORE05324.1"/>
    <property type="molecule type" value="Genomic_DNA"/>
</dbReference>
<evidence type="ECO:0000313" key="1">
    <source>
        <dbReference type="EMBL" id="ORE05324.1"/>
    </source>
</evidence>
<dbReference type="Pfam" id="PF13805">
    <property type="entry name" value="Pil1"/>
    <property type="match status" value="1"/>
</dbReference>
<proteinExistence type="predicted"/>
<dbReference type="GO" id="GO:0036286">
    <property type="term" value="C:eisosome filament"/>
    <property type="evidence" value="ECO:0007669"/>
    <property type="project" value="TreeGrafter"/>
</dbReference>
<dbReference type="Gene3D" id="1.20.1270.60">
    <property type="entry name" value="Arfaptin homology (AH) domain/BAR domain"/>
    <property type="match status" value="1"/>
</dbReference>
<reference evidence="1" key="1">
    <citation type="journal article" date="2016" name="Proc. Natl. Acad. Sci. U.S.A.">
        <title>Lipid metabolic changes in an early divergent fungus govern the establishment of a mutualistic symbiosis with endobacteria.</title>
        <authorList>
            <person name="Lastovetsky O.A."/>
            <person name="Gaspar M.L."/>
            <person name="Mondo S.J."/>
            <person name="LaButti K.M."/>
            <person name="Sandor L."/>
            <person name="Grigoriev I.V."/>
            <person name="Henry S.A."/>
            <person name="Pawlowska T.E."/>
        </authorList>
    </citation>
    <scope>NUCLEOTIDE SEQUENCE [LARGE SCALE GENOMIC DNA]</scope>
    <source>
        <strain evidence="1">ATCC 52814</strain>
    </source>
</reference>
<dbReference type="PANTHER" id="PTHR31962:SF1">
    <property type="entry name" value="SPHINGOLIPID LONG CHAIN BASE-RESPONSIVE PROTEIN PIL1"/>
    <property type="match status" value="1"/>
</dbReference>
<dbReference type="GO" id="GO:0006897">
    <property type="term" value="P:endocytosis"/>
    <property type="evidence" value="ECO:0007669"/>
    <property type="project" value="TreeGrafter"/>
</dbReference>
<organism evidence="1">
    <name type="scientific">Rhizopus microsporus var. microsporus</name>
    <dbReference type="NCBI Taxonomy" id="86635"/>
    <lineage>
        <taxon>Eukaryota</taxon>
        <taxon>Fungi</taxon>
        <taxon>Fungi incertae sedis</taxon>
        <taxon>Mucoromycota</taxon>
        <taxon>Mucoromycotina</taxon>
        <taxon>Mucoromycetes</taxon>
        <taxon>Mucorales</taxon>
        <taxon>Mucorineae</taxon>
        <taxon>Rhizopodaceae</taxon>
        <taxon>Rhizopus</taxon>
    </lineage>
</organism>
<dbReference type="Proteomes" id="UP000242414">
    <property type="component" value="Unassembled WGS sequence"/>
</dbReference>
<dbReference type="AlphaFoldDB" id="A0A1X0R005"/>
<dbReference type="VEuPathDB" id="FungiDB:BCV72DRAFT_230043"/>
<dbReference type="GO" id="GO:0070941">
    <property type="term" value="P:eisosome assembly"/>
    <property type="evidence" value="ECO:0007669"/>
    <property type="project" value="TreeGrafter"/>
</dbReference>
<dbReference type="GO" id="GO:0005886">
    <property type="term" value="C:plasma membrane"/>
    <property type="evidence" value="ECO:0007669"/>
    <property type="project" value="TreeGrafter"/>
</dbReference>
<sequence>MNFKDLQYSISKLTTQVQSQVARNNPLQNQDTRSLNYWLFQERNELATLRTKAYQQLETNKAFMDWVNDESVKYEQDKEYCIKDIGEALCSLFNKQVELEQCYADEHRLYRRIIKLIRQREQERLDREERRRAIEDRINHLKKTNSNLDRIQEFENELATMQSIDDTAGFKKTMLKEAFYLKLNALQEYAEKITLLAKFGKDLADGFEHPRDRIDIQVMEAMLSIDGWHSERRPTLLLFDENDDNDDAISLASTDIDGQLPVSSGSSGVNQSNTN</sequence>
<dbReference type="GO" id="GO:0008289">
    <property type="term" value="F:lipid binding"/>
    <property type="evidence" value="ECO:0007669"/>
    <property type="project" value="TreeGrafter"/>
</dbReference>
<gene>
    <name evidence="1" type="ORF">BCV72DRAFT_230043</name>
</gene>
<dbReference type="OrthoDB" id="5599269at2759"/>
<evidence type="ECO:0008006" key="2">
    <source>
        <dbReference type="Google" id="ProtNLM"/>
    </source>
</evidence>
<protein>
    <recommendedName>
        <fullName evidence="2">Eisosome component PIL1-domain-containing protein</fullName>
    </recommendedName>
</protein>
<dbReference type="InterPro" id="IPR027267">
    <property type="entry name" value="AH/BAR_dom_sf"/>
</dbReference>
<accession>A0A1X0R005</accession>